<organism evidence="1">
    <name type="scientific">Arundo donax</name>
    <name type="common">Giant reed</name>
    <name type="synonym">Donax arundinaceus</name>
    <dbReference type="NCBI Taxonomy" id="35708"/>
    <lineage>
        <taxon>Eukaryota</taxon>
        <taxon>Viridiplantae</taxon>
        <taxon>Streptophyta</taxon>
        <taxon>Embryophyta</taxon>
        <taxon>Tracheophyta</taxon>
        <taxon>Spermatophyta</taxon>
        <taxon>Magnoliopsida</taxon>
        <taxon>Liliopsida</taxon>
        <taxon>Poales</taxon>
        <taxon>Poaceae</taxon>
        <taxon>PACMAD clade</taxon>
        <taxon>Arundinoideae</taxon>
        <taxon>Arundineae</taxon>
        <taxon>Arundo</taxon>
    </lineage>
</organism>
<sequence length="22" mass="2464">MCLQVSNMLLSVLFIYLQCGTS</sequence>
<name>A0A0A8ZBW5_ARUDO</name>
<dbReference type="EMBL" id="GBRH01263680">
    <property type="protein sequence ID" value="JAD34215.1"/>
    <property type="molecule type" value="Transcribed_RNA"/>
</dbReference>
<reference evidence="1" key="1">
    <citation type="submission" date="2014-09" db="EMBL/GenBank/DDBJ databases">
        <authorList>
            <person name="Magalhaes I.L.F."/>
            <person name="Oliveira U."/>
            <person name="Santos F.R."/>
            <person name="Vidigal T.H.D.A."/>
            <person name="Brescovit A.D."/>
            <person name="Santos A.J."/>
        </authorList>
    </citation>
    <scope>NUCLEOTIDE SEQUENCE</scope>
    <source>
        <tissue evidence="1">Shoot tissue taken approximately 20 cm above the soil surface</tissue>
    </source>
</reference>
<dbReference type="AlphaFoldDB" id="A0A0A8ZBW5"/>
<reference evidence="1" key="2">
    <citation type="journal article" date="2015" name="Data Brief">
        <title>Shoot transcriptome of the giant reed, Arundo donax.</title>
        <authorList>
            <person name="Barrero R.A."/>
            <person name="Guerrero F.D."/>
            <person name="Moolhuijzen P."/>
            <person name="Goolsby J.A."/>
            <person name="Tidwell J."/>
            <person name="Bellgard S.E."/>
            <person name="Bellgard M.I."/>
        </authorList>
    </citation>
    <scope>NUCLEOTIDE SEQUENCE</scope>
    <source>
        <tissue evidence="1">Shoot tissue taken approximately 20 cm above the soil surface</tissue>
    </source>
</reference>
<protein>
    <submittedName>
        <fullName evidence="1">Uncharacterized protein</fullName>
    </submittedName>
</protein>
<evidence type="ECO:0000313" key="1">
    <source>
        <dbReference type="EMBL" id="JAD34215.1"/>
    </source>
</evidence>
<accession>A0A0A8ZBW5</accession>
<proteinExistence type="predicted"/>